<accession>A0A9Q1F516</accession>
<evidence type="ECO:0000259" key="1">
    <source>
        <dbReference type="PROSITE" id="PS50235"/>
    </source>
</evidence>
<dbReference type="Pfam" id="PF00443">
    <property type="entry name" value="UCH"/>
    <property type="match status" value="1"/>
</dbReference>
<sequence length="465" mass="52546">MKYFKKGKKGTKATSEYLTEPVQTIDLAGQTLARNIDFAEQTPVLNINCAEQTPARNIDCAEKPALPIRCIEKPALSIDCTEQRLEFHSSRKIQEERISQDEIRRSRIDHTVLGFPNIGNTCYMNATLQSLFSLQIFIEDIRREESCWRANLPTHLLKCLADLHSARASCSRERKMSLLKNLKRTITANYSDFCGDQQQDAHEFLSVLLPRLKGVSLRTRVGLHPYTYTIESNFEFELLSTRTCLSCGDKVSKMESYNCLSVDLVPGGSVQDSLARYFKVCEVECQCHWCYGQLSSVEQKLLSLPRVLVVQLKRFSLNSRGNLVKLHDRLHVSPQFCLQAHSGANVRRPGMPKPHLTQGDCYDSSFSPEGDVPLTAEKKSSVEGRSAGRIGQDSCAMNDYRITSVLSHIGSNMQHGHYICESSQGNTTWLSFDDERVQQMDQQSALRQRSNSAYILFYEYRGAGG</sequence>
<dbReference type="OrthoDB" id="289038at2759"/>
<dbReference type="GO" id="GO:0004843">
    <property type="term" value="F:cysteine-type deubiquitinase activity"/>
    <property type="evidence" value="ECO:0007669"/>
    <property type="project" value="InterPro"/>
</dbReference>
<comment type="caution">
    <text evidence="2">The sequence shown here is derived from an EMBL/GenBank/DDBJ whole genome shotgun (WGS) entry which is preliminary data.</text>
</comment>
<evidence type="ECO:0000313" key="3">
    <source>
        <dbReference type="Proteomes" id="UP001152622"/>
    </source>
</evidence>
<dbReference type="GO" id="GO:0016579">
    <property type="term" value="P:protein deubiquitination"/>
    <property type="evidence" value="ECO:0007669"/>
    <property type="project" value="InterPro"/>
</dbReference>
<dbReference type="PANTHER" id="PTHR24006:SF915">
    <property type="entry name" value="UBIQUITIN CARBOXYL-TERMINAL HYDROLASE-RELATED"/>
    <property type="match status" value="1"/>
</dbReference>
<dbReference type="InterPro" id="IPR018200">
    <property type="entry name" value="USP_CS"/>
</dbReference>
<dbReference type="Proteomes" id="UP001152622">
    <property type="component" value="Chromosome 8"/>
</dbReference>
<dbReference type="EMBL" id="JAINUF010000008">
    <property type="protein sequence ID" value="KAJ8351304.1"/>
    <property type="molecule type" value="Genomic_DNA"/>
</dbReference>
<keyword evidence="3" id="KW-1185">Reference proteome</keyword>
<evidence type="ECO:0000313" key="2">
    <source>
        <dbReference type="EMBL" id="KAJ8351304.1"/>
    </source>
</evidence>
<dbReference type="GO" id="GO:0005634">
    <property type="term" value="C:nucleus"/>
    <property type="evidence" value="ECO:0007669"/>
    <property type="project" value="TreeGrafter"/>
</dbReference>
<feature type="domain" description="USP" evidence="1">
    <location>
        <begin position="113"/>
        <end position="461"/>
    </location>
</feature>
<dbReference type="GO" id="GO:0005829">
    <property type="term" value="C:cytosol"/>
    <property type="evidence" value="ECO:0007669"/>
    <property type="project" value="TreeGrafter"/>
</dbReference>
<dbReference type="PROSITE" id="PS50235">
    <property type="entry name" value="USP_3"/>
    <property type="match status" value="1"/>
</dbReference>
<dbReference type="InterPro" id="IPR038765">
    <property type="entry name" value="Papain-like_cys_pep_sf"/>
</dbReference>
<dbReference type="InterPro" id="IPR050164">
    <property type="entry name" value="Peptidase_C19"/>
</dbReference>
<dbReference type="CDD" id="cd02257">
    <property type="entry name" value="Peptidase_C19"/>
    <property type="match status" value="1"/>
</dbReference>
<dbReference type="Gene3D" id="3.90.70.10">
    <property type="entry name" value="Cysteine proteinases"/>
    <property type="match status" value="1"/>
</dbReference>
<dbReference type="AlphaFoldDB" id="A0A9Q1F516"/>
<dbReference type="GO" id="GO:0000082">
    <property type="term" value="P:G1/S transition of mitotic cell cycle"/>
    <property type="evidence" value="ECO:0007669"/>
    <property type="project" value="TreeGrafter"/>
</dbReference>
<reference evidence="2" key="1">
    <citation type="journal article" date="2023" name="Science">
        <title>Genome structures resolve the early diversification of teleost fishes.</title>
        <authorList>
            <person name="Parey E."/>
            <person name="Louis A."/>
            <person name="Montfort J."/>
            <person name="Bouchez O."/>
            <person name="Roques C."/>
            <person name="Iampietro C."/>
            <person name="Lluch J."/>
            <person name="Castinel A."/>
            <person name="Donnadieu C."/>
            <person name="Desvignes T."/>
            <person name="Floi Bucao C."/>
            <person name="Jouanno E."/>
            <person name="Wen M."/>
            <person name="Mejri S."/>
            <person name="Dirks R."/>
            <person name="Jansen H."/>
            <person name="Henkel C."/>
            <person name="Chen W.J."/>
            <person name="Zahm M."/>
            <person name="Cabau C."/>
            <person name="Klopp C."/>
            <person name="Thompson A.W."/>
            <person name="Robinson-Rechavi M."/>
            <person name="Braasch I."/>
            <person name="Lecointre G."/>
            <person name="Bobe J."/>
            <person name="Postlethwait J.H."/>
            <person name="Berthelot C."/>
            <person name="Roest Crollius H."/>
            <person name="Guiguen Y."/>
        </authorList>
    </citation>
    <scope>NUCLEOTIDE SEQUENCE</scope>
    <source>
        <strain evidence="2">WJC10195</strain>
    </source>
</reference>
<dbReference type="PROSITE" id="PS00972">
    <property type="entry name" value="USP_1"/>
    <property type="match status" value="1"/>
</dbReference>
<dbReference type="InterPro" id="IPR028889">
    <property type="entry name" value="USP"/>
</dbReference>
<dbReference type="PANTHER" id="PTHR24006">
    <property type="entry name" value="UBIQUITIN CARBOXYL-TERMINAL HYDROLASE"/>
    <property type="match status" value="1"/>
</dbReference>
<gene>
    <name evidence="2" type="ORF">SKAU_G00227800</name>
</gene>
<dbReference type="InterPro" id="IPR001394">
    <property type="entry name" value="Peptidase_C19_UCH"/>
</dbReference>
<proteinExistence type="predicted"/>
<protein>
    <recommendedName>
        <fullName evidence="1">USP domain-containing protein</fullName>
    </recommendedName>
</protein>
<dbReference type="SUPFAM" id="SSF54001">
    <property type="entry name" value="Cysteine proteinases"/>
    <property type="match status" value="1"/>
</dbReference>
<name>A0A9Q1F516_SYNKA</name>
<organism evidence="2 3">
    <name type="scientific">Synaphobranchus kaupii</name>
    <name type="common">Kaup's arrowtooth eel</name>
    <dbReference type="NCBI Taxonomy" id="118154"/>
    <lineage>
        <taxon>Eukaryota</taxon>
        <taxon>Metazoa</taxon>
        <taxon>Chordata</taxon>
        <taxon>Craniata</taxon>
        <taxon>Vertebrata</taxon>
        <taxon>Euteleostomi</taxon>
        <taxon>Actinopterygii</taxon>
        <taxon>Neopterygii</taxon>
        <taxon>Teleostei</taxon>
        <taxon>Anguilliformes</taxon>
        <taxon>Synaphobranchidae</taxon>
        <taxon>Synaphobranchus</taxon>
    </lineage>
</organism>